<dbReference type="CDD" id="cd02440">
    <property type="entry name" value="AdoMet_MTases"/>
    <property type="match status" value="1"/>
</dbReference>
<dbReference type="Pfam" id="PF13489">
    <property type="entry name" value="Methyltransf_23"/>
    <property type="match status" value="1"/>
</dbReference>
<reference evidence="2" key="1">
    <citation type="submission" date="2016-01" db="EMBL/GenBank/DDBJ databases">
        <title>Draft genome of Chromobacterium sp. F49.</title>
        <authorList>
            <person name="Hong K.W."/>
        </authorList>
    </citation>
    <scope>NUCLEOTIDE SEQUENCE [LARGE SCALE GENOMIC DNA]</scope>
    <source>
        <strain evidence="2">M63</strain>
    </source>
</reference>
<sequence>MASKIAAFSQSIQYYLTYTKMPWGQLFYATAWHQIDRFLEEAGQSILDIGCGFGITGSEYARRGNQVTGIDPTPEMIEIAKQSASDHRTSIDYRVSTLQEELALPGRYDWIFCHNVLEYVEEPGELLKQLGSKQNERGYLSLIAHNPVGKVMKKAVILKDPEEALHSLESDQEYSSVIQTEITTYPHERLQQWLQEAGYEVLDRCGIHNIYGYIADNDIKQQEEWHRRAVKLELELGRLSPYRDIAVFTHLIARKK</sequence>
<name>A0A163XVF8_9BACL</name>
<gene>
    <name evidence="1" type="ORF">AV654_01755</name>
</gene>
<dbReference type="Proteomes" id="UP000076563">
    <property type="component" value="Unassembled WGS sequence"/>
</dbReference>
<evidence type="ECO:0008006" key="3">
    <source>
        <dbReference type="Google" id="ProtNLM"/>
    </source>
</evidence>
<accession>A0A163XVF8</accession>
<evidence type="ECO:0000313" key="2">
    <source>
        <dbReference type="Proteomes" id="UP000076563"/>
    </source>
</evidence>
<evidence type="ECO:0000313" key="1">
    <source>
        <dbReference type="EMBL" id="KZE78506.1"/>
    </source>
</evidence>
<keyword evidence="2" id="KW-1185">Reference proteome</keyword>
<dbReference type="SUPFAM" id="SSF53335">
    <property type="entry name" value="S-adenosyl-L-methionine-dependent methyltransferases"/>
    <property type="match status" value="1"/>
</dbReference>
<proteinExistence type="predicted"/>
<dbReference type="InterPro" id="IPR029063">
    <property type="entry name" value="SAM-dependent_MTases_sf"/>
</dbReference>
<dbReference type="AlphaFoldDB" id="A0A163XVF8"/>
<dbReference type="eggNOG" id="COG0500">
    <property type="taxonomic scope" value="Bacteria"/>
</dbReference>
<protein>
    <recommendedName>
        <fullName evidence="3">Class I SAM-dependent methyltransferase</fullName>
    </recommendedName>
</protein>
<organism evidence="1 2">
    <name type="scientific">Paenibacillus elgii</name>
    <dbReference type="NCBI Taxonomy" id="189691"/>
    <lineage>
        <taxon>Bacteria</taxon>
        <taxon>Bacillati</taxon>
        <taxon>Bacillota</taxon>
        <taxon>Bacilli</taxon>
        <taxon>Bacillales</taxon>
        <taxon>Paenibacillaceae</taxon>
        <taxon>Paenibacillus</taxon>
    </lineage>
</organism>
<dbReference type="PANTHER" id="PTHR43861">
    <property type="entry name" value="TRANS-ACONITATE 2-METHYLTRANSFERASE-RELATED"/>
    <property type="match status" value="1"/>
</dbReference>
<comment type="caution">
    <text evidence="1">The sequence shown here is derived from an EMBL/GenBank/DDBJ whole genome shotgun (WGS) entry which is preliminary data.</text>
</comment>
<dbReference type="EMBL" id="LQRA01000055">
    <property type="protein sequence ID" value="KZE78506.1"/>
    <property type="molecule type" value="Genomic_DNA"/>
</dbReference>
<dbReference type="STRING" id="1007103.GCA_000213315_06303"/>
<dbReference type="OrthoDB" id="2575094at2"/>
<dbReference type="RefSeq" id="WP_063182598.1">
    <property type="nucleotide sequence ID" value="NZ_LQRA01000055.1"/>
</dbReference>
<dbReference type="Gene3D" id="3.40.50.150">
    <property type="entry name" value="Vaccinia Virus protein VP39"/>
    <property type="match status" value="1"/>
</dbReference>